<dbReference type="EMBL" id="ADKX01000011">
    <property type="protein sequence ID" value="EFW05964.1"/>
    <property type="molecule type" value="Genomic_DNA"/>
</dbReference>
<feature type="transmembrane region" description="Helical" evidence="7">
    <location>
        <begin position="6"/>
        <end position="25"/>
    </location>
</feature>
<name>E7G7P4_9FIRM</name>
<evidence type="ECO:0000256" key="2">
    <source>
        <dbReference type="ARBA" id="ARBA00006448"/>
    </source>
</evidence>
<evidence type="ECO:0000256" key="7">
    <source>
        <dbReference type="SAM" id="Phobius"/>
    </source>
</evidence>
<dbReference type="HOGENOM" id="CLU_077149_0_2_9"/>
<dbReference type="PANTHER" id="PTHR34582">
    <property type="entry name" value="UPF0702 TRANSMEMBRANE PROTEIN YCAP"/>
    <property type="match status" value="1"/>
</dbReference>
<evidence type="ECO:0000259" key="8">
    <source>
        <dbReference type="Pfam" id="PF04239"/>
    </source>
</evidence>
<keyword evidence="3" id="KW-1003">Cell membrane</keyword>
<evidence type="ECO:0000313" key="9">
    <source>
        <dbReference type="EMBL" id="EFW05964.1"/>
    </source>
</evidence>
<evidence type="ECO:0000256" key="1">
    <source>
        <dbReference type="ARBA" id="ARBA00004651"/>
    </source>
</evidence>
<dbReference type="InterPro" id="IPR023090">
    <property type="entry name" value="UPF0702_alpha/beta_dom_sf"/>
</dbReference>
<dbReference type="eggNOG" id="COG2323">
    <property type="taxonomic scope" value="Bacteria"/>
</dbReference>
<reference evidence="9 10" key="1">
    <citation type="submission" date="2010-12" db="EMBL/GenBank/DDBJ databases">
        <title>The Genome Sequence of Coprobacillus sp. strain 29_1.</title>
        <authorList>
            <consortium name="The Broad Institute Genome Sequencing Platform"/>
            <person name="Earl A."/>
            <person name="Ward D."/>
            <person name="Feldgarden M."/>
            <person name="Gevers D."/>
            <person name="Daigneault M."/>
            <person name="Sibley C.D."/>
            <person name="White A."/>
            <person name="Strauss J."/>
            <person name="Allen-Vercoe E."/>
            <person name="Young S.K."/>
            <person name="Zeng Q."/>
            <person name="Gargeya S."/>
            <person name="Fitzgerald M."/>
            <person name="Haas B."/>
            <person name="Abouelleil A."/>
            <person name="Alvarado L."/>
            <person name="Arachchi H.M."/>
            <person name="Berlin A."/>
            <person name="Brown A."/>
            <person name="Chapman S.B."/>
            <person name="Chen Z."/>
            <person name="Dunbar C."/>
            <person name="Freedman E."/>
            <person name="Gearin G."/>
            <person name="Gellesch M."/>
            <person name="Goldberg J."/>
            <person name="Griggs A."/>
            <person name="Gujja S."/>
            <person name="Heilman E."/>
            <person name="Heiman D."/>
            <person name="Howarth C."/>
            <person name="Larson L."/>
            <person name="Lui A."/>
            <person name="MacDonald P.J.P."/>
            <person name="Mehta T."/>
            <person name="Montmayeur A."/>
            <person name="Murphy C."/>
            <person name="Neiman D."/>
            <person name="Pearson M."/>
            <person name="Priest M."/>
            <person name="Roberts A."/>
            <person name="Saif S."/>
            <person name="Shea T."/>
            <person name="Shenoy N."/>
            <person name="Sisk P."/>
            <person name="Stolte C."/>
            <person name="Sykes S."/>
            <person name="White J."/>
            <person name="Yandava C."/>
            <person name="Nusbaum C."/>
            <person name="Birren B."/>
        </authorList>
    </citation>
    <scope>NUCLEOTIDE SEQUENCE [LARGE SCALE GENOMIC DNA]</scope>
    <source>
        <strain evidence="9 10">29_1</strain>
    </source>
</reference>
<keyword evidence="4 7" id="KW-0812">Transmembrane</keyword>
<dbReference type="InterPro" id="IPR007353">
    <property type="entry name" value="DUF421"/>
</dbReference>
<dbReference type="GO" id="GO:0005886">
    <property type="term" value="C:plasma membrane"/>
    <property type="evidence" value="ECO:0007669"/>
    <property type="project" value="UniProtKB-SubCell"/>
</dbReference>
<keyword evidence="6 7" id="KW-0472">Membrane</keyword>
<evidence type="ECO:0000313" key="10">
    <source>
        <dbReference type="Proteomes" id="UP000003157"/>
    </source>
</evidence>
<dbReference type="PANTHER" id="PTHR34582:SF6">
    <property type="entry name" value="UPF0702 TRANSMEMBRANE PROTEIN YCAP"/>
    <property type="match status" value="1"/>
</dbReference>
<dbReference type="Proteomes" id="UP000003157">
    <property type="component" value="Unassembled WGS sequence"/>
</dbReference>
<keyword evidence="10" id="KW-1185">Reference proteome</keyword>
<sequence length="210" mass="24001">MKYVEIFIECFGTYFYLILLLRFLGKKEMSKLSVSDLIVFLLISELMTISIGDDNIGFLEGALASAVIVIIDKLCSYFALRYKPVKKILEGHPTYIVYQGQLNQYKMKALNYSIDDLCHHLRQEGVGSLSEVEFAVLETDGNLSVITKQQSQVMMPDVLISDGEINYEILETMGKDETWLLDSLHAVGIKNYKDIFYCVMENNGLFYIKK</sequence>
<evidence type="ECO:0000256" key="6">
    <source>
        <dbReference type="ARBA" id="ARBA00023136"/>
    </source>
</evidence>
<protein>
    <recommendedName>
        <fullName evidence="8">YetF C-terminal domain-containing protein</fullName>
    </recommendedName>
</protein>
<accession>E7G7P4</accession>
<evidence type="ECO:0000256" key="5">
    <source>
        <dbReference type="ARBA" id="ARBA00022989"/>
    </source>
</evidence>
<dbReference type="GeneID" id="78228807"/>
<dbReference type="RefSeq" id="WP_008787898.1">
    <property type="nucleotide sequence ID" value="NZ_AKCB01000001.1"/>
</dbReference>
<proteinExistence type="inferred from homology"/>
<feature type="transmembrane region" description="Helical" evidence="7">
    <location>
        <begin position="58"/>
        <end position="80"/>
    </location>
</feature>
<dbReference type="Gene3D" id="3.30.240.20">
    <property type="entry name" value="bsu07140 like domains"/>
    <property type="match status" value="2"/>
</dbReference>
<dbReference type="STRING" id="100884.GCA_000269565_00922"/>
<feature type="domain" description="YetF C-terminal" evidence="8">
    <location>
        <begin position="81"/>
        <end position="199"/>
    </location>
</feature>
<organism evidence="9 10">
    <name type="scientific">Coprobacillus cateniformis</name>
    <dbReference type="NCBI Taxonomy" id="100884"/>
    <lineage>
        <taxon>Bacteria</taxon>
        <taxon>Bacillati</taxon>
        <taxon>Bacillota</taxon>
        <taxon>Erysipelotrichia</taxon>
        <taxon>Erysipelotrichales</taxon>
        <taxon>Coprobacillaceae</taxon>
        <taxon>Coprobacillus</taxon>
    </lineage>
</organism>
<comment type="caution">
    <text evidence="9">The sequence shown here is derived from an EMBL/GenBank/DDBJ whole genome shotgun (WGS) entry which is preliminary data.</text>
</comment>
<comment type="similarity">
    <text evidence="2">Belongs to the UPF0702 family.</text>
</comment>
<dbReference type="Pfam" id="PF04239">
    <property type="entry name" value="DUF421"/>
    <property type="match status" value="1"/>
</dbReference>
<comment type="subcellular location">
    <subcellularLocation>
        <location evidence="1">Cell membrane</location>
        <topology evidence="1">Multi-pass membrane protein</topology>
    </subcellularLocation>
</comment>
<keyword evidence="5 7" id="KW-1133">Transmembrane helix</keyword>
<dbReference type="AlphaFoldDB" id="E7G7P4"/>
<dbReference type="OrthoDB" id="9778331at2"/>
<evidence type="ECO:0000256" key="4">
    <source>
        <dbReference type="ARBA" id="ARBA00022692"/>
    </source>
</evidence>
<evidence type="ECO:0000256" key="3">
    <source>
        <dbReference type="ARBA" id="ARBA00022475"/>
    </source>
</evidence>
<gene>
    <name evidence="9" type="ORF">HMPREF9488_00782</name>
</gene>
<feature type="transmembrane region" description="Helical" evidence="7">
    <location>
        <begin position="32"/>
        <end position="52"/>
    </location>
</feature>